<sequence>MTRLITTPNLGNPDDIYEKLVQMHDGLSEDESQKLWARLALTLINHIGDRRIICEAIELAWTSGQPSENRSKEPPA</sequence>
<proteinExistence type="predicted"/>
<name>A0A239PZW1_9RHOB</name>
<dbReference type="EMBL" id="FZQB01000013">
    <property type="protein sequence ID" value="SNT75785.1"/>
    <property type="molecule type" value="Genomic_DNA"/>
</dbReference>
<organism evidence="1 2">
    <name type="scientific">Paracoccus seriniphilus</name>
    <dbReference type="NCBI Taxonomy" id="184748"/>
    <lineage>
        <taxon>Bacteria</taxon>
        <taxon>Pseudomonadati</taxon>
        <taxon>Pseudomonadota</taxon>
        <taxon>Alphaproteobacteria</taxon>
        <taxon>Rhodobacterales</taxon>
        <taxon>Paracoccaceae</taxon>
        <taxon>Paracoccus</taxon>
    </lineage>
</organism>
<dbReference type="Proteomes" id="UP000198307">
    <property type="component" value="Unassembled WGS sequence"/>
</dbReference>
<gene>
    <name evidence="1" type="ORF">SAMN05444959_11334</name>
</gene>
<dbReference type="RefSeq" id="WP_089345242.1">
    <property type="nucleotide sequence ID" value="NZ_CP067132.1"/>
</dbReference>
<dbReference type="InterPro" id="IPR021233">
    <property type="entry name" value="DUF2783"/>
</dbReference>
<reference evidence="1 2" key="1">
    <citation type="submission" date="2017-07" db="EMBL/GenBank/DDBJ databases">
        <authorList>
            <person name="Sun Z.S."/>
            <person name="Albrecht U."/>
            <person name="Echele G."/>
            <person name="Lee C.C."/>
        </authorList>
    </citation>
    <scope>NUCLEOTIDE SEQUENCE [LARGE SCALE GENOMIC DNA]</scope>
    <source>
        <strain evidence="1 2">DSM 14827</strain>
    </source>
</reference>
<evidence type="ECO:0008006" key="3">
    <source>
        <dbReference type="Google" id="ProtNLM"/>
    </source>
</evidence>
<keyword evidence="2" id="KW-1185">Reference proteome</keyword>
<evidence type="ECO:0000313" key="1">
    <source>
        <dbReference type="EMBL" id="SNT75785.1"/>
    </source>
</evidence>
<dbReference type="OrthoDB" id="8420594at2"/>
<accession>A0A239PZW1</accession>
<dbReference type="Pfam" id="PF10932">
    <property type="entry name" value="DUF2783"/>
    <property type="match status" value="1"/>
</dbReference>
<evidence type="ECO:0000313" key="2">
    <source>
        <dbReference type="Proteomes" id="UP000198307"/>
    </source>
</evidence>
<protein>
    <recommendedName>
        <fullName evidence="3">DUF2783 domain-containing protein</fullName>
    </recommendedName>
</protein>
<dbReference type="AlphaFoldDB" id="A0A239PZW1"/>